<feature type="DNA-binding region" description="Homeobox" evidence="1">
    <location>
        <begin position="3"/>
        <end position="17"/>
    </location>
</feature>
<evidence type="ECO:0000313" key="5">
    <source>
        <dbReference type="Proteomes" id="UP000677054"/>
    </source>
</evidence>
<dbReference type="EMBL" id="LR901379">
    <property type="protein sequence ID" value="CAD7248480.1"/>
    <property type="molecule type" value="Genomic_DNA"/>
</dbReference>
<dbReference type="InterPro" id="IPR001356">
    <property type="entry name" value="HD"/>
</dbReference>
<dbReference type="EMBL" id="CAJPEV010001862">
    <property type="protein sequence ID" value="CAG0894653.1"/>
    <property type="molecule type" value="Genomic_DNA"/>
</dbReference>
<dbReference type="Gene3D" id="1.10.10.60">
    <property type="entry name" value="Homeodomain-like"/>
    <property type="match status" value="1"/>
</dbReference>
<evidence type="ECO:0000256" key="2">
    <source>
        <dbReference type="SAM" id="MobiDB-lite"/>
    </source>
</evidence>
<name>A0A7R8XDT4_9CRUS</name>
<dbReference type="GO" id="GO:0003677">
    <property type="term" value="F:DNA binding"/>
    <property type="evidence" value="ECO:0007669"/>
    <property type="project" value="UniProtKB-UniRule"/>
</dbReference>
<sequence length="107" mass="12338">MNEVWFQNRRAKLRKQERQTQNENENQEQECLDAEKTPSAGMNRDWDRDVIPIGDGCSCTGMEFLDDLTFHQPWEVNQDESIPSLGPITSPVYLGMDLGLEDIQAQH</sequence>
<feature type="region of interest" description="Disordered" evidence="2">
    <location>
        <begin position="1"/>
        <end position="47"/>
    </location>
</feature>
<evidence type="ECO:0000313" key="4">
    <source>
        <dbReference type="EMBL" id="CAD7248480.1"/>
    </source>
</evidence>
<dbReference type="AlphaFoldDB" id="A0A7R8XDT4"/>
<keyword evidence="1" id="KW-0371">Homeobox</keyword>
<keyword evidence="5" id="KW-1185">Reference proteome</keyword>
<dbReference type="GO" id="GO:0005634">
    <property type="term" value="C:nucleus"/>
    <property type="evidence" value="ECO:0007669"/>
    <property type="project" value="UniProtKB-SubCell"/>
</dbReference>
<proteinExistence type="predicted"/>
<evidence type="ECO:0000259" key="3">
    <source>
        <dbReference type="PROSITE" id="PS50071"/>
    </source>
</evidence>
<reference evidence="4" key="1">
    <citation type="submission" date="2020-11" db="EMBL/GenBank/DDBJ databases">
        <authorList>
            <person name="Tran Van P."/>
        </authorList>
    </citation>
    <scope>NUCLEOTIDE SEQUENCE</scope>
</reference>
<feature type="domain" description="Homeobox" evidence="3">
    <location>
        <begin position="1"/>
        <end position="16"/>
    </location>
</feature>
<keyword evidence="1" id="KW-0539">Nucleus</keyword>
<evidence type="ECO:0000256" key="1">
    <source>
        <dbReference type="PROSITE-ProRule" id="PRU00108"/>
    </source>
</evidence>
<dbReference type="Proteomes" id="UP000677054">
    <property type="component" value="Unassembled WGS sequence"/>
</dbReference>
<comment type="subcellular location">
    <subcellularLocation>
        <location evidence="1">Nucleus</location>
    </subcellularLocation>
</comment>
<gene>
    <name evidence="4" type="ORF">DSTB1V02_LOCUS8292</name>
</gene>
<accession>A0A7R8XDT4</accession>
<dbReference type="CDD" id="cd00086">
    <property type="entry name" value="homeodomain"/>
    <property type="match status" value="1"/>
</dbReference>
<keyword evidence="1" id="KW-0238">DNA-binding</keyword>
<dbReference type="PROSITE" id="PS50071">
    <property type="entry name" value="HOMEOBOX_2"/>
    <property type="match status" value="1"/>
</dbReference>
<organism evidence="4">
    <name type="scientific">Darwinula stevensoni</name>
    <dbReference type="NCBI Taxonomy" id="69355"/>
    <lineage>
        <taxon>Eukaryota</taxon>
        <taxon>Metazoa</taxon>
        <taxon>Ecdysozoa</taxon>
        <taxon>Arthropoda</taxon>
        <taxon>Crustacea</taxon>
        <taxon>Oligostraca</taxon>
        <taxon>Ostracoda</taxon>
        <taxon>Podocopa</taxon>
        <taxon>Podocopida</taxon>
        <taxon>Darwinulocopina</taxon>
        <taxon>Darwinuloidea</taxon>
        <taxon>Darwinulidae</taxon>
        <taxon>Darwinula</taxon>
    </lineage>
</organism>
<protein>
    <recommendedName>
        <fullName evidence="3">Homeobox domain-containing protein</fullName>
    </recommendedName>
</protein>